<reference evidence="7 8" key="1">
    <citation type="submission" date="2019-03" db="EMBL/GenBank/DDBJ databases">
        <title>Draft genome sequences of novel Actinobacteria.</title>
        <authorList>
            <person name="Sahin N."/>
            <person name="Ay H."/>
            <person name="Saygin H."/>
        </authorList>
    </citation>
    <scope>NUCLEOTIDE SEQUENCE [LARGE SCALE GENOMIC DNA]</scope>
    <source>
        <strain evidence="7 8">CH32</strain>
    </source>
</reference>
<dbReference type="EMBL" id="SMKQ01000214">
    <property type="protein sequence ID" value="TDD35574.1"/>
    <property type="molecule type" value="Genomic_DNA"/>
</dbReference>
<dbReference type="PRINTS" id="PR00878">
    <property type="entry name" value="CHOLNESTRASE"/>
</dbReference>
<dbReference type="Proteomes" id="UP000295302">
    <property type="component" value="Unassembled WGS sequence"/>
</dbReference>
<dbReference type="InterPro" id="IPR000997">
    <property type="entry name" value="Cholinesterase"/>
</dbReference>
<evidence type="ECO:0000313" key="7">
    <source>
        <dbReference type="EMBL" id="TDD35574.1"/>
    </source>
</evidence>
<evidence type="ECO:0000256" key="1">
    <source>
        <dbReference type="ARBA" id="ARBA00005964"/>
    </source>
</evidence>
<dbReference type="RefSeq" id="WP_132621125.1">
    <property type="nucleotide sequence ID" value="NZ_SMKQ01000214.1"/>
</dbReference>
<sequence length="498" mass="52407">MPKVVTISHGKLRGTVTDGVAAFLGVPYAAPPFGPHRFRPPAPPQPWDGIRNATHYGPTVPKSSYAAPLDRLMADPTIPGEDCLNLNIWTPDAGGRGLPVMVWIHGGTFLGGSGALDVYNGAAFARDGVVLVTINYRLGVEGFADLPGAPPNRGLLDQLAALRWVRDNITVFGGDPDQVTVFGESAGGVSVISLLSLERSRRHGLFRRAIAQSGFGNAVQDPDDARLVTRELAARLGVAPTADGFARLSPAAILPVQASLAAEVAARPDPDRWGATTSAASMPFMPVLDGRLLTRHPEQAIADGAGAEVALMVGYTSEETRPSLFATGRDSLITFEVASWVLTSMGLDPALIQSHRAAMPDASPADVLAAALTDGCFRLPALRIAHAHPQVWMYEFAWRTPELDMGAGHALELGFVFDNPRSPDMAALVGANPPQSLATAMHDAWVDFATHGDPGWPRFTPHSRTIKLFDGADNPVASSSPTSQAAAGTARPSGTGIG</sequence>
<evidence type="ECO:0000256" key="2">
    <source>
        <dbReference type="ARBA" id="ARBA00022801"/>
    </source>
</evidence>
<evidence type="ECO:0000259" key="6">
    <source>
        <dbReference type="Pfam" id="PF00135"/>
    </source>
</evidence>
<organism evidence="7 8">
    <name type="scientific">Nonomuraea terrae</name>
    <dbReference type="NCBI Taxonomy" id="2530383"/>
    <lineage>
        <taxon>Bacteria</taxon>
        <taxon>Bacillati</taxon>
        <taxon>Actinomycetota</taxon>
        <taxon>Actinomycetes</taxon>
        <taxon>Streptosporangiales</taxon>
        <taxon>Streptosporangiaceae</taxon>
        <taxon>Nonomuraea</taxon>
    </lineage>
</organism>
<evidence type="ECO:0000256" key="4">
    <source>
        <dbReference type="RuleBase" id="RU361235"/>
    </source>
</evidence>
<dbReference type="Pfam" id="PF00135">
    <property type="entry name" value="COesterase"/>
    <property type="match status" value="1"/>
</dbReference>
<dbReference type="PANTHER" id="PTHR11559">
    <property type="entry name" value="CARBOXYLESTERASE"/>
    <property type="match status" value="1"/>
</dbReference>
<feature type="domain" description="Carboxylesterase type B" evidence="6">
    <location>
        <begin position="3"/>
        <end position="456"/>
    </location>
</feature>
<dbReference type="EC" id="3.1.1.-" evidence="4"/>
<keyword evidence="2 4" id="KW-0378">Hydrolase</keyword>
<dbReference type="InterPro" id="IPR019826">
    <property type="entry name" value="Carboxylesterase_B_AS"/>
</dbReference>
<proteinExistence type="inferred from homology"/>
<gene>
    <name evidence="7" type="ORF">E1286_39325</name>
</gene>
<name>A0A4R4XWQ8_9ACTN</name>
<dbReference type="AlphaFoldDB" id="A0A4R4XWQ8"/>
<feature type="region of interest" description="Disordered" evidence="5">
    <location>
        <begin position="471"/>
        <end position="498"/>
    </location>
</feature>
<feature type="active site" description="Charge relay system" evidence="3">
    <location>
        <position position="409"/>
    </location>
</feature>
<dbReference type="InterPro" id="IPR002018">
    <property type="entry name" value="CarbesteraseB"/>
</dbReference>
<evidence type="ECO:0000313" key="8">
    <source>
        <dbReference type="Proteomes" id="UP000295302"/>
    </source>
</evidence>
<feature type="active site" description="Acyl-ester intermediate" evidence="3">
    <location>
        <position position="185"/>
    </location>
</feature>
<accession>A0A4R4XWQ8</accession>
<comment type="caution">
    <text evidence="7">The sequence shown here is derived from an EMBL/GenBank/DDBJ whole genome shotgun (WGS) entry which is preliminary data.</text>
</comment>
<keyword evidence="8" id="KW-1185">Reference proteome</keyword>
<dbReference type="OrthoDB" id="4308422at2"/>
<dbReference type="InterPro" id="IPR050309">
    <property type="entry name" value="Type-B_Carboxylest/Lipase"/>
</dbReference>
<feature type="active site" description="Charge relay system" evidence="3">
    <location>
        <position position="319"/>
    </location>
</feature>
<evidence type="ECO:0000256" key="5">
    <source>
        <dbReference type="SAM" id="MobiDB-lite"/>
    </source>
</evidence>
<dbReference type="InterPro" id="IPR029058">
    <property type="entry name" value="AB_hydrolase_fold"/>
</dbReference>
<feature type="compositionally biased region" description="Polar residues" evidence="5">
    <location>
        <begin position="476"/>
        <end position="486"/>
    </location>
</feature>
<dbReference type="SUPFAM" id="SSF53474">
    <property type="entry name" value="alpha/beta-Hydrolases"/>
    <property type="match status" value="1"/>
</dbReference>
<comment type="similarity">
    <text evidence="1 4">Belongs to the type-B carboxylesterase/lipase family.</text>
</comment>
<dbReference type="PROSITE" id="PS00122">
    <property type="entry name" value="CARBOXYLESTERASE_B_1"/>
    <property type="match status" value="1"/>
</dbReference>
<evidence type="ECO:0000256" key="3">
    <source>
        <dbReference type="PIRSR" id="PIRSR600997-1"/>
    </source>
</evidence>
<dbReference type="GO" id="GO:0004104">
    <property type="term" value="F:cholinesterase activity"/>
    <property type="evidence" value="ECO:0007669"/>
    <property type="project" value="InterPro"/>
</dbReference>
<dbReference type="Gene3D" id="3.40.50.1820">
    <property type="entry name" value="alpha/beta hydrolase"/>
    <property type="match status" value="1"/>
</dbReference>
<protein>
    <recommendedName>
        <fullName evidence="4">Carboxylic ester hydrolase</fullName>
        <ecNumber evidence="4">3.1.1.-</ecNumber>
    </recommendedName>
</protein>